<dbReference type="OrthoDB" id="10017160at2759"/>
<dbReference type="InterPro" id="IPR036397">
    <property type="entry name" value="RNaseH_sf"/>
</dbReference>
<comment type="caution">
    <text evidence="1">The sequence shown here is derived from an EMBL/GenBank/DDBJ whole genome shotgun (WGS) entry which is preliminary data.</text>
</comment>
<dbReference type="InterPro" id="IPR001888">
    <property type="entry name" value="Transposase_1"/>
</dbReference>
<dbReference type="Gene3D" id="3.30.420.10">
    <property type="entry name" value="Ribonuclease H-like superfamily/Ribonuclease H"/>
    <property type="match status" value="1"/>
</dbReference>
<dbReference type="EMBL" id="BGZK01000056">
    <property type="protein sequence ID" value="GBP13277.1"/>
    <property type="molecule type" value="Genomic_DNA"/>
</dbReference>
<gene>
    <name evidence="1" type="ORF">EVAR_8201_1</name>
</gene>
<evidence type="ECO:0000313" key="2">
    <source>
        <dbReference type="Proteomes" id="UP000299102"/>
    </source>
</evidence>
<dbReference type="PANTHER" id="PTHR46060">
    <property type="entry name" value="MARINER MOS1 TRANSPOSASE-LIKE PROTEIN"/>
    <property type="match status" value="1"/>
</dbReference>
<dbReference type="InterPro" id="IPR036388">
    <property type="entry name" value="WH-like_DNA-bd_sf"/>
</dbReference>
<dbReference type="InterPro" id="IPR052709">
    <property type="entry name" value="Transposase-MT_Hybrid"/>
</dbReference>
<keyword evidence="2" id="KW-1185">Reference proteome</keyword>
<dbReference type="Pfam" id="PF01359">
    <property type="entry name" value="Transposase_1"/>
    <property type="match status" value="1"/>
</dbReference>
<reference evidence="1 2" key="1">
    <citation type="journal article" date="2019" name="Commun. Biol.">
        <title>The bagworm genome reveals a unique fibroin gene that provides high tensile strength.</title>
        <authorList>
            <person name="Kono N."/>
            <person name="Nakamura H."/>
            <person name="Ohtoshi R."/>
            <person name="Tomita M."/>
            <person name="Numata K."/>
            <person name="Arakawa K."/>
        </authorList>
    </citation>
    <scope>NUCLEOTIDE SEQUENCE [LARGE SCALE GENOMIC DNA]</scope>
</reference>
<proteinExistence type="predicted"/>
<dbReference type="AlphaFoldDB" id="A0A4C1TIL4"/>
<accession>A0A4C1TIL4</accession>
<sequence length="216" mass="24439">MDYLRQERAKKIKRLKGKQTAQTKAKPGLTRNKLMLCVWWDRKDVIHCALIAGQNHQFGSLLPTVETQARCSTKTARIDRKIGCGFHDDNAKPHTSLATQQILRVRGFKSLKNGDYDVEDKDRSGRPKIYEDAELEEDSSQTQKEFALTIEVTQQAVLHRLKSLGIIHKQGVPVKNYLKTLDGEVLPHLPHSPDIAPFNYHLFMAHALSGAAVHII</sequence>
<dbReference type="PANTHER" id="PTHR46060:SF1">
    <property type="entry name" value="MARINER MOS1 TRANSPOSASE-LIKE PROTEIN"/>
    <property type="match status" value="1"/>
</dbReference>
<protein>
    <submittedName>
        <fullName evidence="1">Mariner Mos1 transposase</fullName>
    </submittedName>
</protein>
<evidence type="ECO:0000313" key="1">
    <source>
        <dbReference type="EMBL" id="GBP13277.1"/>
    </source>
</evidence>
<name>A0A4C1TIL4_EUMVA</name>
<dbReference type="Gene3D" id="1.10.10.10">
    <property type="entry name" value="Winged helix-like DNA-binding domain superfamily/Winged helix DNA-binding domain"/>
    <property type="match status" value="1"/>
</dbReference>
<organism evidence="1 2">
    <name type="scientific">Eumeta variegata</name>
    <name type="common">Bagworm moth</name>
    <name type="synonym">Eumeta japonica</name>
    <dbReference type="NCBI Taxonomy" id="151549"/>
    <lineage>
        <taxon>Eukaryota</taxon>
        <taxon>Metazoa</taxon>
        <taxon>Ecdysozoa</taxon>
        <taxon>Arthropoda</taxon>
        <taxon>Hexapoda</taxon>
        <taxon>Insecta</taxon>
        <taxon>Pterygota</taxon>
        <taxon>Neoptera</taxon>
        <taxon>Endopterygota</taxon>
        <taxon>Lepidoptera</taxon>
        <taxon>Glossata</taxon>
        <taxon>Ditrysia</taxon>
        <taxon>Tineoidea</taxon>
        <taxon>Psychidae</taxon>
        <taxon>Oiketicinae</taxon>
        <taxon>Eumeta</taxon>
    </lineage>
</organism>
<dbReference type="Proteomes" id="UP000299102">
    <property type="component" value="Unassembled WGS sequence"/>
</dbReference>
<dbReference type="GO" id="GO:0003676">
    <property type="term" value="F:nucleic acid binding"/>
    <property type="evidence" value="ECO:0007669"/>
    <property type="project" value="InterPro"/>
</dbReference>